<dbReference type="EMBL" id="VDMD01000002">
    <property type="protein sequence ID" value="TRM68715.1"/>
    <property type="molecule type" value="Genomic_DNA"/>
</dbReference>
<keyword evidence="3" id="KW-1185">Reference proteome</keyword>
<feature type="compositionally biased region" description="Polar residues" evidence="1">
    <location>
        <begin position="1"/>
        <end position="15"/>
    </location>
</feature>
<evidence type="ECO:0000313" key="2">
    <source>
        <dbReference type="EMBL" id="TRM68715.1"/>
    </source>
</evidence>
<proteinExistence type="predicted"/>
<feature type="compositionally biased region" description="Polar residues" evidence="1">
    <location>
        <begin position="35"/>
        <end position="44"/>
    </location>
</feature>
<feature type="region of interest" description="Disordered" evidence="1">
    <location>
        <begin position="1"/>
        <end position="44"/>
    </location>
</feature>
<sequence>MPSALKTKSSNSSRRASGPYDRRGDASLNRRKNAGQESALTTSNTELKITRSRALKGHGTVQEIVACIPTLRGNSSVEVKVMYEPGQPPVIPKAVIAPQIRSLVLSGNSSHIKGRELFMQFLNALRVPNAKMIAILWPGRSTSEFEDTIYSFLTKAGSSGNLQTVILSLQCCYRPGLKDYLRSPEAEHLVSLSLHTNADVEAEILCVLPHRHWLFNLEDLTLRNANNIKPRFFLEALEKRHAGGRSKLSSVRITAVKGLSKAVVERARAIGIEFECFRSVYVKED</sequence>
<organism evidence="2 3">
    <name type="scientific">Schizophyllum amplum</name>
    <dbReference type="NCBI Taxonomy" id="97359"/>
    <lineage>
        <taxon>Eukaryota</taxon>
        <taxon>Fungi</taxon>
        <taxon>Dikarya</taxon>
        <taxon>Basidiomycota</taxon>
        <taxon>Agaricomycotina</taxon>
        <taxon>Agaricomycetes</taxon>
        <taxon>Agaricomycetidae</taxon>
        <taxon>Agaricales</taxon>
        <taxon>Schizophyllaceae</taxon>
        <taxon>Schizophyllum</taxon>
    </lineage>
</organism>
<gene>
    <name evidence="2" type="ORF">BD626DRAFT_534656</name>
</gene>
<comment type="caution">
    <text evidence="2">The sequence shown here is derived from an EMBL/GenBank/DDBJ whole genome shotgun (WGS) entry which is preliminary data.</text>
</comment>
<evidence type="ECO:0000256" key="1">
    <source>
        <dbReference type="SAM" id="MobiDB-lite"/>
    </source>
</evidence>
<dbReference type="AlphaFoldDB" id="A0A550CVA7"/>
<evidence type="ECO:0000313" key="3">
    <source>
        <dbReference type="Proteomes" id="UP000320762"/>
    </source>
</evidence>
<protein>
    <submittedName>
        <fullName evidence="2">Uncharacterized protein</fullName>
    </submittedName>
</protein>
<name>A0A550CVA7_9AGAR</name>
<accession>A0A550CVA7</accession>
<dbReference type="Proteomes" id="UP000320762">
    <property type="component" value="Unassembled WGS sequence"/>
</dbReference>
<reference evidence="2 3" key="1">
    <citation type="journal article" date="2019" name="New Phytol.">
        <title>Comparative genomics reveals unique wood-decay strategies and fruiting body development in the Schizophyllaceae.</title>
        <authorList>
            <person name="Almasi E."/>
            <person name="Sahu N."/>
            <person name="Krizsan K."/>
            <person name="Balint B."/>
            <person name="Kovacs G.M."/>
            <person name="Kiss B."/>
            <person name="Cseklye J."/>
            <person name="Drula E."/>
            <person name="Henrissat B."/>
            <person name="Nagy I."/>
            <person name="Chovatia M."/>
            <person name="Adam C."/>
            <person name="LaButti K."/>
            <person name="Lipzen A."/>
            <person name="Riley R."/>
            <person name="Grigoriev I.V."/>
            <person name="Nagy L.G."/>
        </authorList>
    </citation>
    <scope>NUCLEOTIDE SEQUENCE [LARGE SCALE GENOMIC DNA]</scope>
    <source>
        <strain evidence="2 3">NL-1724</strain>
    </source>
</reference>